<dbReference type="SMART" id="SM00369">
    <property type="entry name" value="LRR_TYP"/>
    <property type="match status" value="6"/>
</dbReference>
<evidence type="ECO:0000313" key="16">
    <source>
        <dbReference type="EMBL" id="KAH7576628.1"/>
    </source>
</evidence>
<protein>
    <recommendedName>
        <fullName evidence="18">Receptor-like protein 12</fullName>
    </recommendedName>
</protein>
<feature type="domain" description="Leucine-rich repeat-containing N-terminal plant-type" evidence="14">
    <location>
        <begin position="33"/>
        <end position="83"/>
    </location>
</feature>
<dbReference type="PANTHER" id="PTHR48061">
    <property type="entry name" value="LEUCINE-RICH REPEAT RECEPTOR PROTEIN KINASE EMS1-LIKE-RELATED"/>
    <property type="match status" value="1"/>
</dbReference>
<dbReference type="CDD" id="cd06222">
    <property type="entry name" value="RNase_H_like"/>
    <property type="match status" value="1"/>
</dbReference>
<keyword evidence="4" id="KW-0433">Leucine-rich repeat</keyword>
<feature type="domain" description="RNase H type-1" evidence="15">
    <location>
        <begin position="602"/>
        <end position="723"/>
    </location>
</feature>
<keyword evidence="10" id="KW-0675">Receptor</keyword>
<keyword evidence="7" id="KW-0677">Repeat</keyword>
<organism evidence="16 17">
    <name type="scientific">Xanthoceras sorbifolium</name>
    <dbReference type="NCBI Taxonomy" id="99658"/>
    <lineage>
        <taxon>Eukaryota</taxon>
        <taxon>Viridiplantae</taxon>
        <taxon>Streptophyta</taxon>
        <taxon>Embryophyta</taxon>
        <taxon>Tracheophyta</taxon>
        <taxon>Spermatophyta</taxon>
        <taxon>Magnoliopsida</taxon>
        <taxon>eudicotyledons</taxon>
        <taxon>Gunneridae</taxon>
        <taxon>Pentapetalae</taxon>
        <taxon>rosids</taxon>
        <taxon>malvids</taxon>
        <taxon>Sapindales</taxon>
        <taxon>Sapindaceae</taxon>
        <taxon>Xanthoceroideae</taxon>
        <taxon>Xanthoceras</taxon>
    </lineage>
</organism>
<evidence type="ECO:0000259" key="14">
    <source>
        <dbReference type="Pfam" id="PF08263"/>
    </source>
</evidence>
<comment type="subcellular location">
    <subcellularLocation>
        <location evidence="1">Cell membrane</location>
        <topology evidence="1">Single-pass type I membrane protein</topology>
    </subcellularLocation>
</comment>
<dbReference type="Pfam" id="PF00560">
    <property type="entry name" value="LRR_1"/>
    <property type="match status" value="1"/>
</dbReference>
<dbReference type="InterPro" id="IPR002156">
    <property type="entry name" value="RNaseH_domain"/>
</dbReference>
<keyword evidence="3" id="KW-1003">Cell membrane</keyword>
<dbReference type="Pfam" id="PF13855">
    <property type="entry name" value="LRR_8"/>
    <property type="match status" value="2"/>
</dbReference>
<dbReference type="SUPFAM" id="SSF53098">
    <property type="entry name" value="Ribonuclease H-like"/>
    <property type="match status" value="1"/>
</dbReference>
<dbReference type="InterPro" id="IPR001611">
    <property type="entry name" value="Leu-rich_rpt"/>
</dbReference>
<dbReference type="InterPro" id="IPR003591">
    <property type="entry name" value="Leu-rich_rpt_typical-subtyp"/>
</dbReference>
<sequence>MGLSLISLFTFVFLSFLLFFFHLASSRQSFCHANEHSALLRFKESLAINKSASDDPSAYPKTTHWKLEEDSSDCCSWEGVKCNEDTGYVIELDLSSSCLYGSINSTSTLFNLVHLQWLSIADNDFNDSKIPSAINNLSKLSHLNLSLSVFSGTIPSSFAHLNNLVHLDLSNNNLKGQIPQEFLELVKLESLILFGNPLQLQQPGLESLTEKLTNLKVLDLGDVNISSSIPHVLTNLSALEFLSLAFCKMGGTIPSSFGNLNNLIYLDLSRNNFWDKLRTILLLFKNWIAMVGIYKYWFTGKLPSKYFECWNAMTVVNASKLTYMMKEGSSFINYGYSLTMVNKGIKIEYVKISNMLVYICLSNNRFEGEIPASVSILKGLRYLNLSNNNLIGGIPSSLGSLTVLESLDLSSNNLLGEIPPQLVKLTPLAFFNVSCNHLTGPIPQGAQFDTFSNMSYEGNPGLCGRPLSRKCGDSDLPPNEDDDDDEGSESPFAFGWKEVAIGYASGMIFGVVLGHIFLTRKYELFVKIFGMPLKRIERKRGRHHSNVNIPCDGVIVWAQTFIYEFQSVSKACCSSPAANFVTAGSHFPPSWSKPHLGCYKLNSDVATDYSNKVVGHGLIIRNDKGLVMTASSCKIDAGISADNAEAMAILSGIKLARNAGIYPVLVDSDSKVVVDLLNGLGRSRTSLSLLISRILEVSSSSQIISFSFSPRLCNVAAHALARLALSLDEDVVWIEETHDSLAPILLADNQGAL</sequence>
<name>A0ABQ8IIY9_9ROSI</name>
<comment type="caution">
    <text evidence="16">The sequence shown here is derived from an EMBL/GenBank/DDBJ whole genome shotgun (WGS) entry which is preliminary data.</text>
</comment>
<evidence type="ECO:0000256" key="10">
    <source>
        <dbReference type="ARBA" id="ARBA00023170"/>
    </source>
</evidence>
<evidence type="ECO:0000256" key="12">
    <source>
        <dbReference type="SAM" id="MobiDB-lite"/>
    </source>
</evidence>
<evidence type="ECO:0000256" key="7">
    <source>
        <dbReference type="ARBA" id="ARBA00022737"/>
    </source>
</evidence>
<evidence type="ECO:0000256" key="1">
    <source>
        <dbReference type="ARBA" id="ARBA00004251"/>
    </source>
</evidence>
<evidence type="ECO:0000256" key="3">
    <source>
        <dbReference type="ARBA" id="ARBA00022475"/>
    </source>
</evidence>
<dbReference type="Gene3D" id="3.30.420.10">
    <property type="entry name" value="Ribonuclease H-like superfamily/Ribonuclease H"/>
    <property type="match status" value="1"/>
</dbReference>
<evidence type="ECO:0000256" key="6">
    <source>
        <dbReference type="ARBA" id="ARBA00022729"/>
    </source>
</evidence>
<evidence type="ECO:0000256" key="8">
    <source>
        <dbReference type="ARBA" id="ARBA00022989"/>
    </source>
</evidence>
<evidence type="ECO:0000256" key="11">
    <source>
        <dbReference type="ARBA" id="ARBA00023180"/>
    </source>
</evidence>
<keyword evidence="17" id="KW-1185">Reference proteome</keyword>
<evidence type="ECO:0000256" key="9">
    <source>
        <dbReference type="ARBA" id="ARBA00023136"/>
    </source>
</evidence>
<dbReference type="SUPFAM" id="SSF52058">
    <property type="entry name" value="L domain-like"/>
    <property type="match status" value="1"/>
</dbReference>
<dbReference type="InterPro" id="IPR046956">
    <property type="entry name" value="RLP23-like"/>
</dbReference>
<dbReference type="Pfam" id="PF13456">
    <property type="entry name" value="RVT_3"/>
    <property type="match status" value="1"/>
</dbReference>
<dbReference type="Proteomes" id="UP000827721">
    <property type="component" value="Unassembled WGS sequence"/>
</dbReference>
<evidence type="ECO:0000256" key="4">
    <source>
        <dbReference type="ARBA" id="ARBA00022614"/>
    </source>
</evidence>
<evidence type="ECO:0008006" key="18">
    <source>
        <dbReference type="Google" id="ProtNLM"/>
    </source>
</evidence>
<evidence type="ECO:0000313" key="17">
    <source>
        <dbReference type="Proteomes" id="UP000827721"/>
    </source>
</evidence>
<evidence type="ECO:0000256" key="13">
    <source>
        <dbReference type="SAM" id="SignalP"/>
    </source>
</evidence>
<keyword evidence="6 13" id="KW-0732">Signal</keyword>
<comment type="similarity">
    <text evidence="2">Belongs to the RLP family.</text>
</comment>
<evidence type="ECO:0000256" key="2">
    <source>
        <dbReference type="ARBA" id="ARBA00009592"/>
    </source>
</evidence>
<dbReference type="Pfam" id="PF08263">
    <property type="entry name" value="LRRNT_2"/>
    <property type="match status" value="1"/>
</dbReference>
<evidence type="ECO:0000259" key="15">
    <source>
        <dbReference type="Pfam" id="PF13456"/>
    </source>
</evidence>
<keyword evidence="11" id="KW-0325">Glycoprotein</keyword>
<dbReference type="InterPro" id="IPR044730">
    <property type="entry name" value="RNase_H-like_dom_plant"/>
</dbReference>
<dbReference type="InterPro" id="IPR013210">
    <property type="entry name" value="LRR_N_plant-typ"/>
</dbReference>
<dbReference type="InterPro" id="IPR012337">
    <property type="entry name" value="RNaseH-like_sf"/>
</dbReference>
<dbReference type="Gene3D" id="3.80.10.10">
    <property type="entry name" value="Ribonuclease Inhibitor"/>
    <property type="match status" value="2"/>
</dbReference>
<dbReference type="InterPro" id="IPR032675">
    <property type="entry name" value="LRR_dom_sf"/>
</dbReference>
<dbReference type="PRINTS" id="PR00019">
    <property type="entry name" value="LEURICHRPT"/>
</dbReference>
<proteinExistence type="inferred from homology"/>
<feature type="signal peptide" evidence="13">
    <location>
        <begin position="1"/>
        <end position="26"/>
    </location>
</feature>
<gene>
    <name evidence="16" type="ORF">JRO89_XS01G0120400</name>
</gene>
<keyword evidence="9" id="KW-0472">Membrane</keyword>
<keyword evidence="5" id="KW-0812">Transmembrane</keyword>
<accession>A0ABQ8IIY9</accession>
<keyword evidence="8" id="KW-1133">Transmembrane helix</keyword>
<dbReference type="EMBL" id="JAFEMO010000001">
    <property type="protein sequence ID" value="KAH7576628.1"/>
    <property type="molecule type" value="Genomic_DNA"/>
</dbReference>
<feature type="compositionally biased region" description="Acidic residues" evidence="12">
    <location>
        <begin position="478"/>
        <end position="488"/>
    </location>
</feature>
<dbReference type="PANTHER" id="PTHR48061:SF12">
    <property type="entry name" value="DISEASE RESISTANCE LIKE PROTEIN"/>
    <property type="match status" value="1"/>
</dbReference>
<evidence type="ECO:0000256" key="5">
    <source>
        <dbReference type="ARBA" id="ARBA00022692"/>
    </source>
</evidence>
<dbReference type="InterPro" id="IPR036397">
    <property type="entry name" value="RNaseH_sf"/>
</dbReference>
<dbReference type="PROSITE" id="PS51450">
    <property type="entry name" value="LRR"/>
    <property type="match status" value="1"/>
</dbReference>
<feature type="chain" id="PRO_5045436267" description="Receptor-like protein 12" evidence="13">
    <location>
        <begin position="27"/>
        <end position="753"/>
    </location>
</feature>
<reference evidence="16 17" key="1">
    <citation type="submission" date="2021-02" db="EMBL/GenBank/DDBJ databases">
        <title>Plant Genome Project.</title>
        <authorList>
            <person name="Zhang R.-G."/>
        </authorList>
    </citation>
    <scope>NUCLEOTIDE SEQUENCE [LARGE SCALE GENOMIC DNA]</scope>
    <source>
        <tissue evidence="16">Leaves</tissue>
    </source>
</reference>
<feature type="region of interest" description="Disordered" evidence="12">
    <location>
        <begin position="469"/>
        <end position="488"/>
    </location>
</feature>